<evidence type="ECO:0000313" key="5">
    <source>
        <dbReference type="Proteomes" id="UP001607221"/>
    </source>
</evidence>
<protein>
    <submittedName>
        <fullName evidence="3">Divalent-cation tolerance protein CutA</fullName>
    </submittedName>
    <submittedName>
        <fullName evidence="2">Periplasmic divalent cation tolerance protein cutA</fullName>
    </submittedName>
</protein>
<dbReference type="InterPro" id="IPR004323">
    <property type="entry name" value="Ion_tolerance_CutA"/>
</dbReference>
<keyword evidence="5" id="KW-1185">Reference proteome</keyword>
<reference evidence="2" key="1">
    <citation type="submission" date="2022-01" db="EMBL/GenBank/DDBJ databases">
        <authorList>
            <person name="Lagorce A."/>
        </authorList>
    </citation>
    <scope>NUCLEOTIDE SEQUENCE</scope>
    <source>
        <strain evidence="2">Th15_F1_A12</strain>
    </source>
</reference>
<reference evidence="3 5" key="2">
    <citation type="submission" date="2024-10" db="EMBL/GenBank/DDBJ databases">
        <authorList>
            <person name="Yibar A."/>
            <person name="Saticioglu I.B."/>
            <person name="Duman M."/>
            <person name="Ajmi N."/>
            <person name="Gurler F."/>
            <person name="Ay H."/>
            <person name="Onuk E."/>
            <person name="Guler S."/>
            <person name="Romalde J.L."/>
        </authorList>
    </citation>
    <scope>NUCLEOTIDE SEQUENCE [LARGE SCALE GENOMIC DNA]</scope>
    <source>
        <strain evidence="3 5">1-TCBS-A</strain>
    </source>
</reference>
<comment type="caution">
    <text evidence="2">The sequence shown here is derived from an EMBL/GenBank/DDBJ whole genome shotgun (WGS) entry which is preliminary data.</text>
</comment>
<gene>
    <name evidence="3" type="primary">cutA</name>
    <name evidence="3" type="ORF">ACGRHZ_17650</name>
    <name evidence="2" type="ORF">THF1A12_90155</name>
</gene>
<dbReference type="GO" id="GO:0005507">
    <property type="term" value="F:copper ion binding"/>
    <property type="evidence" value="ECO:0007669"/>
    <property type="project" value="TreeGrafter"/>
</dbReference>
<dbReference type="InterPro" id="IPR011322">
    <property type="entry name" value="N-reg_PII-like_a/b"/>
</dbReference>
<evidence type="ECO:0000256" key="1">
    <source>
        <dbReference type="ARBA" id="ARBA00010169"/>
    </source>
</evidence>
<dbReference type="GO" id="GO:0010038">
    <property type="term" value="P:response to metal ion"/>
    <property type="evidence" value="ECO:0007669"/>
    <property type="project" value="InterPro"/>
</dbReference>
<dbReference type="PANTHER" id="PTHR23419:SF8">
    <property type="entry name" value="FI09726P"/>
    <property type="match status" value="1"/>
</dbReference>
<accession>A0AAU9QYX3</accession>
<name>A0AAU9QYX3_9VIBR</name>
<dbReference type="AlphaFoldDB" id="A0AAU9QYX3"/>
<dbReference type="Pfam" id="PF03091">
    <property type="entry name" value="CutA1"/>
    <property type="match status" value="1"/>
</dbReference>
<comment type="similarity">
    <text evidence="1">Belongs to the CutA family.</text>
</comment>
<dbReference type="PANTHER" id="PTHR23419">
    <property type="entry name" value="DIVALENT CATION TOLERANCE CUTA-RELATED"/>
    <property type="match status" value="1"/>
</dbReference>
<dbReference type="SUPFAM" id="SSF54913">
    <property type="entry name" value="GlnB-like"/>
    <property type="match status" value="1"/>
</dbReference>
<sequence length="110" mass="12791">MSEQHDYCMVLSTAGTQQNRDEIIKGLLEAKLAACIQTMPIESHYVWKGEICSDNEWLMVIKTRRDLYALVEDKIKDLHEYEVAQIVQVPIVEGFNPYLEWLRQSTLSCQ</sequence>
<dbReference type="EMBL" id="CAKMUD010000149">
    <property type="protein sequence ID" value="CAH1604051.1"/>
    <property type="molecule type" value="Genomic_DNA"/>
</dbReference>
<dbReference type="InterPro" id="IPR015867">
    <property type="entry name" value="N-reg_PII/ATP_PRibTrfase_C"/>
</dbReference>
<proteinExistence type="inferred from homology"/>
<dbReference type="Proteomes" id="UP001607221">
    <property type="component" value="Unassembled WGS sequence"/>
</dbReference>
<dbReference type="EMBL" id="JBIHSE010000002">
    <property type="protein sequence ID" value="MFH0273099.1"/>
    <property type="molecule type" value="Genomic_DNA"/>
</dbReference>
<dbReference type="RefSeq" id="WP_038877912.1">
    <property type="nucleotide sequence ID" value="NZ_BBKZ01000017.1"/>
</dbReference>
<dbReference type="Proteomes" id="UP001295462">
    <property type="component" value="Unassembled WGS sequence"/>
</dbReference>
<evidence type="ECO:0000313" key="4">
    <source>
        <dbReference type="Proteomes" id="UP001295462"/>
    </source>
</evidence>
<organism evidence="2 4">
    <name type="scientific">Vibrio jasicida</name>
    <dbReference type="NCBI Taxonomy" id="766224"/>
    <lineage>
        <taxon>Bacteria</taxon>
        <taxon>Pseudomonadati</taxon>
        <taxon>Pseudomonadota</taxon>
        <taxon>Gammaproteobacteria</taxon>
        <taxon>Vibrionales</taxon>
        <taxon>Vibrionaceae</taxon>
        <taxon>Vibrio</taxon>
    </lineage>
</organism>
<evidence type="ECO:0000313" key="3">
    <source>
        <dbReference type="EMBL" id="MFH0273099.1"/>
    </source>
</evidence>
<dbReference type="Gene3D" id="3.30.70.120">
    <property type="match status" value="1"/>
</dbReference>
<evidence type="ECO:0000313" key="2">
    <source>
        <dbReference type="EMBL" id="CAH1604051.1"/>
    </source>
</evidence>